<evidence type="ECO:0000256" key="5">
    <source>
        <dbReference type="ARBA" id="ARBA00050624"/>
    </source>
</evidence>
<evidence type="ECO:0000313" key="9">
    <source>
        <dbReference type="Proteomes" id="UP001154312"/>
    </source>
</evidence>
<dbReference type="EMBL" id="JAKOAV010000033">
    <property type="protein sequence ID" value="MDF9409531.1"/>
    <property type="molecule type" value="Genomic_DNA"/>
</dbReference>
<evidence type="ECO:0000256" key="2">
    <source>
        <dbReference type="ARBA" id="ARBA00005254"/>
    </source>
</evidence>
<dbReference type="Pfam" id="PF00378">
    <property type="entry name" value="ECH_1"/>
    <property type="match status" value="1"/>
</dbReference>
<name>A0A9X4H3A6_9FIRM</name>
<proteinExistence type="inferred from homology"/>
<comment type="pathway">
    <text evidence="1">Lipid metabolism; butanoate metabolism.</text>
</comment>
<dbReference type="PROSITE" id="PS00166">
    <property type="entry name" value="ENOYL_COA_HYDRATASE"/>
    <property type="match status" value="1"/>
</dbReference>
<dbReference type="GO" id="GO:0006635">
    <property type="term" value="P:fatty acid beta-oxidation"/>
    <property type="evidence" value="ECO:0007669"/>
    <property type="project" value="TreeGrafter"/>
</dbReference>
<dbReference type="GO" id="GO:0018812">
    <property type="term" value="F:3-hydroxyacyl-CoA dehydratase activity"/>
    <property type="evidence" value="ECO:0007669"/>
    <property type="project" value="UniProtKB-EC"/>
</dbReference>
<evidence type="ECO:0000256" key="4">
    <source>
        <dbReference type="ARBA" id="ARBA00023239"/>
    </source>
</evidence>
<dbReference type="FunFam" id="1.10.12.10:FF:000001">
    <property type="entry name" value="Probable enoyl-CoA hydratase, mitochondrial"/>
    <property type="match status" value="1"/>
</dbReference>
<dbReference type="InterPro" id="IPR001753">
    <property type="entry name" value="Enoyl-CoA_hydra/iso"/>
</dbReference>
<dbReference type="PANTHER" id="PTHR11941:SF54">
    <property type="entry name" value="ENOYL-COA HYDRATASE, MITOCHONDRIAL"/>
    <property type="match status" value="1"/>
</dbReference>
<comment type="caution">
    <text evidence="8">The sequence shown here is derived from an EMBL/GenBank/DDBJ whole genome shotgun (WGS) entry which is preliminary data.</text>
</comment>
<accession>A0A9X4H3A6</accession>
<dbReference type="InterPro" id="IPR029045">
    <property type="entry name" value="ClpP/crotonase-like_dom_sf"/>
</dbReference>
<keyword evidence="9" id="KW-1185">Reference proteome</keyword>
<keyword evidence="4" id="KW-0456">Lyase</keyword>
<dbReference type="InterPro" id="IPR018376">
    <property type="entry name" value="Enoyl-CoA_hyd/isom_CS"/>
</dbReference>
<gene>
    <name evidence="8" type="ORF">L7E55_14390</name>
</gene>
<dbReference type="AlphaFoldDB" id="A0A9X4H3A6"/>
<evidence type="ECO:0000256" key="3">
    <source>
        <dbReference type="ARBA" id="ARBA00011881"/>
    </source>
</evidence>
<evidence type="ECO:0000313" key="8">
    <source>
        <dbReference type="EMBL" id="MDF9409531.1"/>
    </source>
</evidence>
<dbReference type="CDD" id="cd06558">
    <property type="entry name" value="crotonase-like"/>
    <property type="match status" value="1"/>
</dbReference>
<dbReference type="EC" id="4.2.1.150" evidence="6"/>
<reference evidence="8" key="1">
    <citation type="submission" date="2022-02" db="EMBL/GenBank/DDBJ databases">
        <authorList>
            <person name="Leng L."/>
        </authorList>
    </citation>
    <scope>NUCLEOTIDE SEQUENCE</scope>
    <source>
        <strain evidence="8">JI</strain>
    </source>
</reference>
<protein>
    <recommendedName>
        <fullName evidence="6">short-chain-enoyl-CoA hydratase</fullName>
        <ecNumber evidence="6">4.2.1.150</ecNumber>
    </recommendedName>
</protein>
<evidence type="ECO:0000256" key="6">
    <source>
        <dbReference type="ARBA" id="ARBA00067035"/>
    </source>
</evidence>
<dbReference type="Proteomes" id="UP001154312">
    <property type="component" value="Unassembled WGS sequence"/>
</dbReference>
<evidence type="ECO:0000256" key="7">
    <source>
        <dbReference type="RuleBase" id="RU003707"/>
    </source>
</evidence>
<dbReference type="RefSeq" id="WP_277445006.1">
    <property type="nucleotide sequence ID" value="NZ_JAKOAV010000033.1"/>
</dbReference>
<dbReference type="Gene3D" id="3.90.226.10">
    <property type="entry name" value="2-enoyl-CoA Hydratase, Chain A, domain 1"/>
    <property type="match status" value="1"/>
</dbReference>
<evidence type="ECO:0000256" key="1">
    <source>
        <dbReference type="ARBA" id="ARBA00005086"/>
    </source>
</evidence>
<dbReference type="InterPro" id="IPR014748">
    <property type="entry name" value="Enoyl-CoA_hydra_C"/>
</dbReference>
<dbReference type="SUPFAM" id="SSF52096">
    <property type="entry name" value="ClpP/crotonase"/>
    <property type="match status" value="1"/>
</dbReference>
<dbReference type="PANTHER" id="PTHR11941">
    <property type="entry name" value="ENOYL-COA HYDRATASE-RELATED"/>
    <property type="match status" value="1"/>
</dbReference>
<comment type="similarity">
    <text evidence="2 7">Belongs to the enoyl-CoA hydratase/isomerase family.</text>
</comment>
<dbReference type="FunFam" id="3.90.226.10:FF:000009">
    <property type="entry name" value="Carnitinyl-CoA dehydratase"/>
    <property type="match status" value="1"/>
</dbReference>
<dbReference type="Gene3D" id="1.10.12.10">
    <property type="entry name" value="Lyase 2-enoyl-coa Hydratase, Chain A, domain 2"/>
    <property type="match status" value="1"/>
</dbReference>
<comment type="subunit">
    <text evidence="3">Homotetramer.</text>
</comment>
<organism evidence="8 9">
    <name type="scientific">Pelotomaculum isophthalicicum JI</name>
    <dbReference type="NCBI Taxonomy" id="947010"/>
    <lineage>
        <taxon>Bacteria</taxon>
        <taxon>Bacillati</taxon>
        <taxon>Bacillota</taxon>
        <taxon>Clostridia</taxon>
        <taxon>Eubacteriales</taxon>
        <taxon>Desulfotomaculaceae</taxon>
        <taxon>Pelotomaculum</taxon>
    </lineage>
</organism>
<sequence length="260" mass="27778">MFSENSKPVGLKKVNSTVILTIDNPPVNALSIETLNAIDQALDHILAEREIKSVIITGAGGAFIAGLDIKILLSLDEVSARNFMHRGQSIMQKIADLPIPTIAAINGPALGGGSELALACDIRLADINARLGFPEINLGVMPGFGGTQRISRMVPLCNAYGMLYTGELITAGEACRIGMINRVVPQGQVLNEAIKLTEKIASKRQLGIQAIKQAVKLGKQLSLRDGLAVEAELLGKLCKGEDVKEGVKAFFEKRSPVFHD</sequence>
<comment type="catalytic activity">
    <reaction evidence="5">
        <text>a short-chain (3S)-3-hydroxyacyl-CoA = a short-chain (2E)-enoyl-CoA + H2O</text>
        <dbReference type="Rhea" id="RHEA:52664"/>
        <dbReference type="ChEBI" id="CHEBI:15377"/>
        <dbReference type="ChEBI" id="CHEBI:87488"/>
        <dbReference type="ChEBI" id="CHEBI:136760"/>
        <dbReference type="EC" id="4.2.1.150"/>
    </reaction>
</comment>